<dbReference type="EMBL" id="JGZR01000003">
    <property type="protein sequence ID" value="KFJ04476.1"/>
    <property type="molecule type" value="Genomic_DNA"/>
</dbReference>
<dbReference type="PANTHER" id="PTHR11496">
    <property type="entry name" value="ALCOHOL DEHYDROGENASE"/>
    <property type="match status" value="1"/>
</dbReference>
<keyword evidence="5" id="KW-1185">Reference proteome</keyword>
<dbReference type="InterPro" id="IPR039697">
    <property type="entry name" value="Alcohol_dehydrogenase_Fe"/>
</dbReference>
<dbReference type="GO" id="GO:0046872">
    <property type="term" value="F:metal ion binding"/>
    <property type="evidence" value="ECO:0007669"/>
    <property type="project" value="InterPro"/>
</dbReference>
<dbReference type="AlphaFoldDB" id="A0A087E9M5"/>
<dbReference type="Gene3D" id="3.40.50.1970">
    <property type="match status" value="1"/>
</dbReference>
<protein>
    <submittedName>
        <fullName evidence="4">NAD-dependent methanol dehydrogenase (Medh)</fullName>
        <ecNumber evidence="4">1.1.1.1</ecNumber>
    </submittedName>
</protein>
<dbReference type="CDD" id="cd08196">
    <property type="entry name" value="Fe-ADH-like"/>
    <property type="match status" value="1"/>
</dbReference>
<dbReference type="Pfam" id="PF00465">
    <property type="entry name" value="Fe-ADH"/>
    <property type="match status" value="1"/>
</dbReference>
<dbReference type="InterPro" id="IPR056798">
    <property type="entry name" value="ADH_Fe_C"/>
</dbReference>
<dbReference type="SUPFAM" id="SSF56796">
    <property type="entry name" value="Dehydroquinate synthase-like"/>
    <property type="match status" value="1"/>
</dbReference>
<dbReference type="STRING" id="77635.BISU_0483"/>
<dbReference type="PROSITE" id="PS00913">
    <property type="entry name" value="ADH_IRON_1"/>
    <property type="match status" value="1"/>
</dbReference>
<evidence type="ECO:0000259" key="2">
    <source>
        <dbReference type="Pfam" id="PF00465"/>
    </source>
</evidence>
<dbReference type="InterPro" id="IPR001670">
    <property type="entry name" value="ADH_Fe/GldA"/>
</dbReference>
<accession>A0A087E9M5</accession>
<evidence type="ECO:0000259" key="3">
    <source>
        <dbReference type="Pfam" id="PF25137"/>
    </source>
</evidence>
<name>A0A087E9M5_9BIFI</name>
<evidence type="ECO:0000256" key="1">
    <source>
        <dbReference type="ARBA" id="ARBA00023002"/>
    </source>
</evidence>
<organism evidence="4 5">
    <name type="scientific">Bifidobacterium subtile</name>
    <dbReference type="NCBI Taxonomy" id="77635"/>
    <lineage>
        <taxon>Bacteria</taxon>
        <taxon>Bacillati</taxon>
        <taxon>Actinomycetota</taxon>
        <taxon>Actinomycetes</taxon>
        <taxon>Bifidobacteriales</taxon>
        <taxon>Bifidobacteriaceae</taxon>
        <taxon>Bifidobacterium</taxon>
    </lineage>
</organism>
<dbReference type="PANTHER" id="PTHR11496:SF83">
    <property type="entry name" value="HYDROXYACID-OXOACID TRANSHYDROGENASE, MITOCHONDRIAL"/>
    <property type="match status" value="1"/>
</dbReference>
<dbReference type="GO" id="GO:0004022">
    <property type="term" value="F:alcohol dehydrogenase (NAD+) activity"/>
    <property type="evidence" value="ECO:0007669"/>
    <property type="project" value="UniProtKB-EC"/>
</dbReference>
<gene>
    <name evidence="4" type="ORF">BISU_0483</name>
</gene>
<comment type="caution">
    <text evidence="4">The sequence shown here is derived from an EMBL/GenBank/DDBJ whole genome shotgun (WGS) entry which is preliminary data.</text>
</comment>
<dbReference type="FunFam" id="3.40.50.1970:FF:000003">
    <property type="entry name" value="Alcohol dehydrogenase, iron-containing"/>
    <property type="match status" value="1"/>
</dbReference>
<feature type="domain" description="Fe-containing alcohol dehydrogenase-like C-terminal" evidence="3">
    <location>
        <begin position="187"/>
        <end position="375"/>
    </location>
</feature>
<dbReference type="eggNOG" id="COG1454">
    <property type="taxonomic scope" value="Bacteria"/>
</dbReference>
<dbReference type="EC" id="1.1.1.1" evidence="4"/>
<feature type="domain" description="Alcohol dehydrogenase iron-type/glycerol dehydrogenase GldA" evidence="2">
    <location>
        <begin position="9"/>
        <end position="176"/>
    </location>
</feature>
<reference evidence="4 5" key="1">
    <citation type="submission" date="2014-03" db="EMBL/GenBank/DDBJ databases">
        <title>Genomics of Bifidobacteria.</title>
        <authorList>
            <person name="Ventura M."/>
            <person name="Milani C."/>
            <person name="Lugli G.A."/>
        </authorList>
    </citation>
    <scope>NUCLEOTIDE SEQUENCE [LARGE SCALE GENOMIC DNA]</scope>
    <source>
        <strain evidence="4 5">LMG 11597</strain>
    </source>
</reference>
<sequence>MMNWDYAQPVAIRFGKGRATEVNDVAASMGLHNGLLVTTPSFVRNGQAQRLVDARDGMLTTVFSQFSPNPDVTEVDACATAIKANGCEFVVALGGGSAMDLAKAAASICMGDESIAQYHGTGKTLPGEHLPLIALPTTAGTGSEVTCVSVLTDRALGKKAPIVSDGFYPSVAIVDPELTYSVPPYVTACTGMDVLSQAIEGFWSKGHQPICDACALHAAKLVFQYLPIAAAHPDDEAAYIEAREKMCEASIIAGLAFTLPKTTSSHACSFPLTNLYGIPHGEACALTLDYFARINQDAQGGRVQEFARALGFANASAMADAIYKLKASLGLRTDLSDLSLGDEQIAELVRISRHPNLYNNPVEISDDMLDAMYRSLAGIG</sequence>
<evidence type="ECO:0000313" key="5">
    <source>
        <dbReference type="Proteomes" id="UP000029055"/>
    </source>
</evidence>
<dbReference type="Gene3D" id="1.20.1090.10">
    <property type="entry name" value="Dehydroquinate synthase-like - alpha domain"/>
    <property type="match status" value="1"/>
</dbReference>
<dbReference type="Proteomes" id="UP000029055">
    <property type="component" value="Unassembled WGS sequence"/>
</dbReference>
<dbReference type="RefSeq" id="WP_202805539.1">
    <property type="nucleotide sequence ID" value="NZ_CP062939.1"/>
</dbReference>
<keyword evidence="1 4" id="KW-0560">Oxidoreductase</keyword>
<evidence type="ECO:0000313" key="4">
    <source>
        <dbReference type="EMBL" id="KFJ04476.1"/>
    </source>
</evidence>
<dbReference type="Pfam" id="PF25137">
    <property type="entry name" value="ADH_Fe_C"/>
    <property type="match status" value="1"/>
</dbReference>
<proteinExistence type="predicted"/>
<dbReference type="InterPro" id="IPR018211">
    <property type="entry name" value="ADH_Fe_CS"/>
</dbReference>